<feature type="transmembrane region" description="Helical" evidence="1">
    <location>
        <begin position="85"/>
        <end position="110"/>
    </location>
</feature>
<sequence length="144" mass="14534">MPMMIVALVAGLLFGSGLVVSGMIDPAKVLAFLDIAGNWDPSLAFVMAAAIPVAMIGFRASRSRSEPVCGGRFAAPTKSGPDGRLALGAVLFGAGWGLVGYCPGPALAALSYGDPATWLFVAAMVAGMAVRGLPVPGRATRSKA</sequence>
<dbReference type="InterPro" id="IPR046513">
    <property type="entry name" value="DUF6691"/>
</dbReference>
<proteinExistence type="predicted"/>
<dbReference type="EMBL" id="CP067420">
    <property type="protein sequence ID" value="QQP92029.1"/>
    <property type="molecule type" value="Genomic_DNA"/>
</dbReference>
<dbReference type="Proteomes" id="UP000595197">
    <property type="component" value="Chromosome"/>
</dbReference>
<evidence type="ECO:0000256" key="1">
    <source>
        <dbReference type="SAM" id="Phobius"/>
    </source>
</evidence>
<reference evidence="2" key="1">
    <citation type="submission" date="2021-02" db="EMBL/GenBank/DDBJ databases">
        <title>Skermanella TT6 skin isolate.</title>
        <authorList>
            <person name="Lee K."/>
            <person name="Ganzorig M."/>
        </authorList>
    </citation>
    <scope>NUCLEOTIDE SEQUENCE</scope>
    <source>
        <strain evidence="2">TT6</strain>
    </source>
</reference>
<accession>A0ABX7BD07</accession>
<organism evidence="2 3">
    <name type="scientific">Skermanella cutis</name>
    <dbReference type="NCBI Taxonomy" id="2775420"/>
    <lineage>
        <taxon>Bacteria</taxon>
        <taxon>Pseudomonadati</taxon>
        <taxon>Pseudomonadota</taxon>
        <taxon>Alphaproteobacteria</taxon>
        <taxon>Rhodospirillales</taxon>
        <taxon>Azospirillaceae</taxon>
        <taxon>Skermanella</taxon>
    </lineage>
</organism>
<dbReference type="Pfam" id="PF20398">
    <property type="entry name" value="DUF6691"/>
    <property type="match status" value="1"/>
</dbReference>
<evidence type="ECO:0000313" key="2">
    <source>
        <dbReference type="EMBL" id="QQP92029.1"/>
    </source>
</evidence>
<keyword evidence="1" id="KW-1133">Transmembrane helix</keyword>
<keyword evidence="1" id="KW-0812">Transmembrane</keyword>
<name>A0ABX7BD07_9PROT</name>
<keyword evidence="3" id="KW-1185">Reference proteome</keyword>
<protein>
    <submittedName>
        <fullName evidence="2">YeeE/YedE family protein</fullName>
    </submittedName>
</protein>
<gene>
    <name evidence="2" type="ORF">IGS68_12840</name>
</gene>
<feature type="transmembrane region" description="Helical" evidence="1">
    <location>
        <begin position="116"/>
        <end position="133"/>
    </location>
</feature>
<keyword evidence="1" id="KW-0472">Membrane</keyword>
<feature type="transmembrane region" description="Helical" evidence="1">
    <location>
        <begin position="41"/>
        <end position="58"/>
    </location>
</feature>
<evidence type="ECO:0000313" key="3">
    <source>
        <dbReference type="Proteomes" id="UP000595197"/>
    </source>
</evidence>